<evidence type="ECO:0000259" key="2">
    <source>
        <dbReference type="PROSITE" id="PS51175"/>
    </source>
</evidence>
<dbReference type="Proteomes" id="UP000010931">
    <property type="component" value="Unassembled WGS sequence"/>
</dbReference>
<dbReference type="AlphaFoldDB" id="L7EV98"/>
<dbReference type="EMBL" id="AEJB01000575">
    <property type="protein sequence ID" value="ELP62804.1"/>
    <property type="molecule type" value="Genomic_DNA"/>
</dbReference>
<dbReference type="SUPFAM" id="SSF49785">
    <property type="entry name" value="Galactose-binding domain-like"/>
    <property type="match status" value="2"/>
</dbReference>
<feature type="domain" description="CBM6" evidence="2">
    <location>
        <begin position="56"/>
        <end position="186"/>
    </location>
</feature>
<dbReference type="Gene3D" id="2.60.120.260">
    <property type="entry name" value="Galactose-binding domain-like"/>
    <property type="match status" value="2"/>
</dbReference>
<protein>
    <submittedName>
        <fullName evidence="3">Carbohydrate binding module (Family 6)</fullName>
    </submittedName>
</protein>
<dbReference type="PROSITE" id="PS51175">
    <property type="entry name" value="CBM6"/>
    <property type="match status" value="2"/>
</dbReference>
<name>L7EV98_STRT8</name>
<reference evidence="3 4" key="1">
    <citation type="journal article" date="2011" name="Plasmid">
        <title>Streptomyces turgidiscabies Car8 contains a modular pathogenicity island that shares virulence genes with other actinobacterial plant pathogens.</title>
        <authorList>
            <person name="Huguet-Tapia J.C."/>
            <person name="Badger J.H."/>
            <person name="Loria R."/>
            <person name="Pettis G.S."/>
        </authorList>
    </citation>
    <scope>NUCLEOTIDE SEQUENCE [LARGE SCALE GENOMIC DNA]</scope>
    <source>
        <strain evidence="3 4">Car8</strain>
    </source>
</reference>
<evidence type="ECO:0000313" key="3">
    <source>
        <dbReference type="EMBL" id="ELP62804.1"/>
    </source>
</evidence>
<dbReference type="GO" id="GO:0030246">
    <property type="term" value="F:carbohydrate binding"/>
    <property type="evidence" value="ECO:0007669"/>
    <property type="project" value="InterPro"/>
</dbReference>
<organism evidence="3 4">
    <name type="scientific">Streptomyces turgidiscabies (strain Car8)</name>
    <dbReference type="NCBI Taxonomy" id="698760"/>
    <lineage>
        <taxon>Bacteria</taxon>
        <taxon>Bacillati</taxon>
        <taxon>Actinomycetota</taxon>
        <taxon>Actinomycetes</taxon>
        <taxon>Kitasatosporales</taxon>
        <taxon>Streptomycetaceae</taxon>
        <taxon>Streptomyces</taxon>
    </lineage>
</organism>
<dbReference type="InterPro" id="IPR008979">
    <property type="entry name" value="Galactose-bd-like_sf"/>
</dbReference>
<evidence type="ECO:0000313" key="4">
    <source>
        <dbReference type="Proteomes" id="UP000010931"/>
    </source>
</evidence>
<dbReference type="PATRIC" id="fig|698760.3.peg.8272"/>
<dbReference type="InterPro" id="IPR006584">
    <property type="entry name" value="Cellulose-bd_IV"/>
</dbReference>
<dbReference type="SMART" id="SM00606">
    <property type="entry name" value="CBD_IV"/>
    <property type="match status" value="1"/>
</dbReference>
<accession>L7EV98</accession>
<proteinExistence type="predicted"/>
<sequence>MSGTGGWQTWATKSSAISRVTGTHTVYLTFTSDQSSDFVNLNWFTFTHDKGTDAYGTIQAEDYGDASGVTGEPTGDTGGGTDIGWIADGDWAAYPDVVFGSKAATKFLARVSSGAGDGVSGRIEVRLDSRTSTPVGTITVSDTGGWQTWTTQSAAISGVTGTHTVYLTFAGDQSDNFANLNWFSFAH</sequence>
<keyword evidence="4" id="KW-1185">Reference proteome</keyword>
<dbReference type="STRING" id="85558.T45_05194"/>
<feature type="domain" description="CBM6" evidence="2">
    <location>
        <begin position="1"/>
        <end position="47"/>
    </location>
</feature>
<comment type="caution">
    <text evidence="3">The sequence shown here is derived from an EMBL/GenBank/DDBJ whole genome shotgun (WGS) entry which is preliminary data.</text>
</comment>
<dbReference type="InterPro" id="IPR005084">
    <property type="entry name" value="CBM6"/>
</dbReference>
<dbReference type="Pfam" id="PF03422">
    <property type="entry name" value="CBM_6"/>
    <property type="match status" value="2"/>
</dbReference>
<keyword evidence="1" id="KW-0732">Signal</keyword>
<gene>
    <name evidence="3" type="ORF">STRTUCAR8_00478</name>
</gene>
<dbReference type="CDD" id="cd04084">
    <property type="entry name" value="CBM6_xylanase-like"/>
    <property type="match status" value="2"/>
</dbReference>
<evidence type="ECO:0000256" key="1">
    <source>
        <dbReference type="ARBA" id="ARBA00022729"/>
    </source>
</evidence>